<dbReference type="EMBL" id="BGZK01000130">
    <property type="protein sequence ID" value="GBP21622.1"/>
    <property type="molecule type" value="Genomic_DNA"/>
</dbReference>
<comment type="caution">
    <text evidence="2">The sequence shown here is derived from an EMBL/GenBank/DDBJ whole genome shotgun (WGS) entry which is preliminary data.</text>
</comment>
<proteinExistence type="predicted"/>
<evidence type="ECO:0000313" key="3">
    <source>
        <dbReference type="Proteomes" id="UP000299102"/>
    </source>
</evidence>
<name>A0A4C1U5I9_EUMVA</name>
<evidence type="ECO:0000256" key="1">
    <source>
        <dbReference type="SAM" id="MobiDB-lite"/>
    </source>
</evidence>
<dbReference type="AlphaFoldDB" id="A0A4C1U5I9"/>
<evidence type="ECO:0000313" key="2">
    <source>
        <dbReference type="EMBL" id="GBP21622.1"/>
    </source>
</evidence>
<dbReference type="Proteomes" id="UP000299102">
    <property type="component" value="Unassembled WGS sequence"/>
</dbReference>
<accession>A0A4C1U5I9</accession>
<gene>
    <name evidence="2" type="ORF">EVAR_9807_1</name>
</gene>
<keyword evidence="3" id="KW-1185">Reference proteome</keyword>
<sequence length="256" mass="29149">MISICNWRHHRRHGRVSRQVHVKRMAHVAPVTRRRHLERTSPSAPARGGPRIYTNSRRLFGRAFPSSVSSASRCTAMQFPRTFYITIKRAVGNWFFARRRRGRPTPARTTRSYMDTVTLCIFLSALIRARPSLGGYSICSYRIRTVHFARFAVVYITTSLMRINPDRGRCPAPPPDRPYSRPHSLVADTDPDTAICPPLGIDVHRYRIRSESRATERSVLTRGARVQTHVSLWHVNRIKCVDGAPAPARPAPPPQP</sequence>
<feature type="region of interest" description="Disordered" evidence="1">
    <location>
        <begin position="30"/>
        <end position="52"/>
    </location>
</feature>
<reference evidence="2 3" key="1">
    <citation type="journal article" date="2019" name="Commun. Biol.">
        <title>The bagworm genome reveals a unique fibroin gene that provides high tensile strength.</title>
        <authorList>
            <person name="Kono N."/>
            <person name="Nakamura H."/>
            <person name="Ohtoshi R."/>
            <person name="Tomita M."/>
            <person name="Numata K."/>
            <person name="Arakawa K."/>
        </authorList>
    </citation>
    <scope>NUCLEOTIDE SEQUENCE [LARGE SCALE GENOMIC DNA]</scope>
</reference>
<protein>
    <submittedName>
        <fullName evidence="2">Uncharacterized protein</fullName>
    </submittedName>
</protein>
<organism evidence="2 3">
    <name type="scientific">Eumeta variegata</name>
    <name type="common">Bagworm moth</name>
    <name type="synonym">Eumeta japonica</name>
    <dbReference type="NCBI Taxonomy" id="151549"/>
    <lineage>
        <taxon>Eukaryota</taxon>
        <taxon>Metazoa</taxon>
        <taxon>Ecdysozoa</taxon>
        <taxon>Arthropoda</taxon>
        <taxon>Hexapoda</taxon>
        <taxon>Insecta</taxon>
        <taxon>Pterygota</taxon>
        <taxon>Neoptera</taxon>
        <taxon>Endopterygota</taxon>
        <taxon>Lepidoptera</taxon>
        <taxon>Glossata</taxon>
        <taxon>Ditrysia</taxon>
        <taxon>Tineoidea</taxon>
        <taxon>Psychidae</taxon>
        <taxon>Oiketicinae</taxon>
        <taxon>Eumeta</taxon>
    </lineage>
</organism>